<dbReference type="AlphaFoldDB" id="A0A084WR81"/>
<gene>
    <name evidence="1" type="ORF">ZHAS_00021018</name>
</gene>
<evidence type="ECO:0000313" key="2">
    <source>
        <dbReference type="EnsemblMetazoa" id="ASIC021018-PA"/>
    </source>
</evidence>
<dbReference type="Proteomes" id="UP000030765">
    <property type="component" value="Unassembled WGS sequence"/>
</dbReference>
<dbReference type="EnsemblMetazoa" id="ASIC021018-RA">
    <property type="protein sequence ID" value="ASIC021018-PA"/>
    <property type="gene ID" value="ASIC021018"/>
</dbReference>
<dbReference type="VEuPathDB" id="VectorBase:ASIC021018"/>
<name>A0A084WR81_ANOSI</name>
<reference evidence="2" key="2">
    <citation type="submission" date="2020-05" db="UniProtKB">
        <authorList>
            <consortium name="EnsemblMetazoa"/>
        </authorList>
    </citation>
    <scope>IDENTIFICATION</scope>
</reference>
<reference evidence="1 3" key="1">
    <citation type="journal article" date="2014" name="BMC Genomics">
        <title>Genome sequence of Anopheles sinensis provides insight into genetics basis of mosquito competence for malaria parasites.</title>
        <authorList>
            <person name="Zhou D."/>
            <person name="Zhang D."/>
            <person name="Ding G."/>
            <person name="Shi L."/>
            <person name="Hou Q."/>
            <person name="Ye Y."/>
            <person name="Xu Y."/>
            <person name="Zhou H."/>
            <person name="Xiong C."/>
            <person name="Li S."/>
            <person name="Yu J."/>
            <person name="Hong S."/>
            <person name="Yu X."/>
            <person name="Zou P."/>
            <person name="Chen C."/>
            <person name="Chang X."/>
            <person name="Wang W."/>
            <person name="Lv Y."/>
            <person name="Sun Y."/>
            <person name="Ma L."/>
            <person name="Shen B."/>
            <person name="Zhu C."/>
        </authorList>
    </citation>
    <scope>NUCLEOTIDE SEQUENCE [LARGE SCALE GENOMIC DNA]</scope>
</reference>
<sequence>MTAVAEVPAHISLPVRSIFWVLLFPSWISSHVEQRPANVTGLLTFFYVHSLASAIEHFVPYAPSLPSGALRTATRKQPNKTPAADVSSVRVGKRPASRTICPVTRSVSLLTIVELTADPSSLGLSIYRTYPSHLLKRWPAGRGLCPHHLGLDDLSKPFRKIDVFNDEQQSPGRPC</sequence>
<protein>
    <submittedName>
        <fullName evidence="1 2">Uncharacterized protein</fullName>
    </submittedName>
</protein>
<keyword evidence="3" id="KW-1185">Reference proteome</keyword>
<dbReference type="EMBL" id="KE525404">
    <property type="protein sequence ID" value="KFB52725.1"/>
    <property type="molecule type" value="Genomic_DNA"/>
</dbReference>
<dbReference type="EMBL" id="ATLV01025984">
    <property type="status" value="NOT_ANNOTATED_CDS"/>
    <property type="molecule type" value="Genomic_DNA"/>
</dbReference>
<evidence type="ECO:0000313" key="3">
    <source>
        <dbReference type="Proteomes" id="UP000030765"/>
    </source>
</evidence>
<organism evidence="1">
    <name type="scientific">Anopheles sinensis</name>
    <name type="common">Mosquito</name>
    <dbReference type="NCBI Taxonomy" id="74873"/>
    <lineage>
        <taxon>Eukaryota</taxon>
        <taxon>Metazoa</taxon>
        <taxon>Ecdysozoa</taxon>
        <taxon>Arthropoda</taxon>
        <taxon>Hexapoda</taxon>
        <taxon>Insecta</taxon>
        <taxon>Pterygota</taxon>
        <taxon>Neoptera</taxon>
        <taxon>Endopterygota</taxon>
        <taxon>Diptera</taxon>
        <taxon>Nematocera</taxon>
        <taxon>Culicoidea</taxon>
        <taxon>Culicidae</taxon>
        <taxon>Anophelinae</taxon>
        <taxon>Anopheles</taxon>
    </lineage>
</organism>
<proteinExistence type="predicted"/>
<evidence type="ECO:0000313" key="1">
    <source>
        <dbReference type="EMBL" id="KFB52725.1"/>
    </source>
</evidence>
<accession>A0A084WR81</accession>